<dbReference type="CDD" id="cd01450">
    <property type="entry name" value="vWFA_subfamily_ECM"/>
    <property type="match status" value="2"/>
</dbReference>
<dbReference type="SMART" id="SM00131">
    <property type="entry name" value="KU"/>
    <property type="match status" value="2"/>
</dbReference>
<dbReference type="GO" id="GO:0004867">
    <property type="term" value="F:serine-type endopeptidase inhibitor activity"/>
    <property type="evidence" value="ECO:0007669"/>
    <property type="project" value="InterPro"/>
</dbReference>
<dbReference type="EMBL" id="VEVO01000019">
    <property type="protein sequence ID" value="KAF0026039.1"/>
    <property type="molecule type" value="Genomic_DNA"/>
</dbReference>
<dbReference type="Pfam" id="PF00014">
    <property type="entry name" value="Kunitz_BPTI"/>
    <property type="match status" value="2"/>
</dbReference>
<keyword evidence="4" id="KW-1015">Disulfide bond</keyword>
<dbReference type="InterPro" id="IPR036116">
    <property type="entry name" value="FN3_sf"/>
</dbReference>
<dbReference type="InterPro" id="IPR020901">
    <property type="entry name" value="Prtase_inh_Kunz-CS"/>
</dbReference>
<dbReference type="PANTHER" id="PTHR10083">
    <property type="entry name" value="KUNITZ-TYPE PROTEASE INHIBITOR-RELATED"/>
    <property type="match status" value="1"/>
</dbReference>
<protein>
    <recommendedName>
        <fullName evidence="11">Collagen alpha-3(VI) chain-like</fullName>
    </recommendedName>
</protein>
<evidence type="ECO:0000256" key="2">
    <source>
        <dbReference type="ARBA" id="ARBA00022530"/>
    </source>
</evidence>
<evidence type="ECO:0000259" key="8">
    <source>
        <dbReference type="PROSITE" id="PS50853"/>
    </source>
</evidence>
<evidence type="ECO:0000256" key="5">
    <source>
        <dbReference type="SAM" id="MobiDB-lite"/>
    </source>
</evidence>
<dbReference type="Gene3D" id="4.10.410.10">
    <property type="entry name" value="Pancreatic trypsin inhibitor Kunitz domain"/>
    <property type="match status" value="2"/>
</dbReference>
<evidence type="ECO:0000259" key="6">
    <source>
        <dbReference type="PROSITE" id="PS50234"/>
    </source>
</evidence>
<feature type="domain" description="VWFA" evidence="6">
    <location>
        <begin position="329"/>
        <end position="528"/>
    </location>
</feature>
<dbReference type="Pfam" id="PF00092">
    <property type="entry name" value="VWA"/>
    <property type="match status" value="2"/>
</dbReference>
<dbReference type="InterPro" id="IPR013783">
    <property type="entry name" value="Ig-like_fold"/>
</dbReference>
<dbReference type="SUPFAM" id="SSF49265">
    <property type="entry name" value="Fibronectin type III"/>
    <property type="match status" value="1"/>
</dbReference>
<evidence type="ECO:0008006" key="11">
    <source>
        <dbReference type="Google" id="ProtNLM"/>
    </source>
</evidence>
<dbReference type="Gene3D" id="2.60.40.10">
    <property type="entry name" value="Immunoglobulins"/>
    <property type="match status" value="1"/>
</dbReference>
<keyword evidence="3" id="KW-0176">Collagen</keyword>
<dbReference type="FunFam" id="4.10.410.10:FF:000020">
    <property type="entry name" value="Collagen, type VI, alpha 3"/>
    <property type="match status" value="1"/>
</dbReference>
<dbReference type="CDD" id="cd00063">
    <property type="entry name" value="FN3"/>
    <property type="match status" value="1"/>
</dbReference>
<dbReference type="PROSITE" id="PS00280">
    <property type="entry name" value="BPTI_KUNITZ_1"/>
    <property type="match status" value="1"/>
</dbReference>
<dbReference type="PROSITE" id="PS50234">
    <property type="entry name" value="VWFA"/>
    <property type="match status" value="2"/>
</dbReference>
<dbReference type="GO" id="GO:0005581">
    <property type="term" value="C:collagen trimer"/>
    <property type="evidence" value="ECO:0007669"/>
    <property type="project" value="UniProtKB-KW"/>
</dbReference>
<dbReference type="Pfam" id="PF00041">
    <property type="entry name" value="fn3"/>
    <property type="match status" value="1"/>
</dbReference>
<dbReference type="InterPro" id="IPR003961">
    <property type="entry name" value="FN3_dom"/>
</dbReference>
<dbReference type="InterPro" id="IPR002035">
    <property type="entry name" value="VWF_A"/>
</dbReference>
<dbReference type="SUPFAM" id="SSF53300">
    <property type="entry name" value="vWA-like"/>
    <property type="match status" value="2"/>
</dbReference>
<keyword evidence="2" id="KW-0272">Extracellular matrix</keyword>
<dbReference type="InterPro" id="IPR036465">
    <property type="entry name" value="vWFA_dom_sf"/>
</dbReference>
<dbReference type="PROSITE" id="PS50853">
    <property type="entry name" value="FN3"/>
    <property type="match status" value="1"/>
</dbReference>
<evidence type="ECO:0000313" key="9">
    <source>
        <dbReference type="EMBL" id="KAF0026039.1"/>
    </source>
</evidence>
<dbReference type="InterPro" id="IPR036880">
    <property type="entry name" value="Kunitz_BPTI_sf"/>
</dbReference>
<evidence type="ECO:0000313" key="10">
    <source>
        <dbReference type="Proteomes" id="UP000438429"/>
    </source>
</evidence>
<dbReference type="GO" id="GO:0005615">
    <property type="term" value="C:extracellular space"/>
    <property type="evidence" value="ECO:0007669"/>
    <property type="project" value="TreeGrafter"/>
</dbReference>
<evidence type="ECO:0000256" key="1">
    <source>
        <dbReference type="ARBA" id="ARBA00004498"/>
    </source>
</evidence>
<gene>
    <name evidence="9" type="ORF">F2P81_020776</name>
</gene>
<comment type="caution">
    <text evidence="9">The sequence shown here is derived from an EMBL/GenBank/DDBJ whole genome shotgun (WGS) entry which is preliminary data.</text>
</comment>
<reference evidence="9 10" key="1">
    <citation type="submission" date="2019-06" db="EMBL/GenBank/DDBJ databases">
        <title>Draft genomes of female and male turbot (Scophthalmus maximus).</title>
        <authorList>
            <person name="Xu H."/>
            <person name="Xu X.-W."/>
            <person name="Shao C."/>
            <person name="Chen S."/>
        </authorList>
    </citation>
    <scope>NUCLEOTIDE SEQUENCE [LARGE SCALE GENOMIC DNA]</scope>
    <source>
        <strain evidence="9">Ysfricsl-2016a</strain>
        <tissue evidence="9">Blood</tissue>
    </source>
</reference>
<dbReference type="InterPro" id="IPR002223">
    <property type="entry name" value="Kunitz_BPTI"/>
</dbReference>
<dbReference type="CDD" id="cd22635">
    <property type="entry name" value="Kunitz_papilin"/>
    <property type="match status" value="1"/>
</dbReference>
<dbReference type="PROSITE" id="PS50279">
    <property type="entry name" value="BPTI_KUNITZ_2"/>
    <property type="match status" value="2"/>
</dbReference>
<dbReference type="Gene3D" id="3.40.50.410">
    <property type="entry name" value="von Willebrand factor, type A domain"/>
    <property type="match status" value="2"/>
</dbReference>
<evidence type="ECO:0000256" key="4">
    <source>
        <dbReference type="ARBA" id="ARBA00023157"/>
    </source>
</evidence>
<dbReference type="SUPFAM" id="SSF57362">
    <property type="entry name" value="BPTI-like"/>
    <property type="match status" value="2"/>
</dbReference>
<dbReference type="CDD" id="cd22629">
    <property type="entry name" value="Kunitz_collagen_alpha3_VI"/>
    <property type="match status" value="1"/>
</dbReference>
<feature type="domain" description="BPTI/Kunitz inhibitor" evidence="7">
    <location>
        <begin position="648"/>
        <end position="699"/>
    </location>
</feature>
<keyword evidence="2" id="KW-0964">Secreted</keyword>
<proteinExistence type="predicted"/>
<organism evidence="9 10">
    <name type="scientific">Scophthalmus maximus</name>
    <name type="common">Turbot</name>
    <name type="synonym">Psetta maxima</name>
    <dbReference type="NCBI Taxonomy" id="52904"/>
    <lineage>
        <taxon>Eukaryota</taxon>
        <taxon>Metazoa</taxon>
        <taxon>Chordata</taxon>
        <taxon>Craniata</taxon>
        <taxon>Vertebrata</taxon>
        <taxon>Euteleostomi</taxon>
        <taxon>Actinopterygii</taxon>
        <taxon>Neopterygii</taxon>
        <taxon>Teleostei</taxon>
        <taxon>Neoteleostei</taxon>
        <taxon>Acanthomorphata</taxon>
        <taxon>Carangaria</taxon>
        <taxon>Pleuronectiformes</taxon>
        <taxon>Pleuronectoidei</taxon>
        <taxon>Scophthalmidae</taxon>
        <taxon>Scophthalmus</taxon>
    </lineage>
</organism>
<dbReference type="PRINTS" id="PR00759">
    <property type="entry name" value="BASICPTASE"/>
</dbReference>
<feature type="domain" description="Fibronectin type-III" evidence="8">
    <location>
        <begin position="534"/>
        <end position="623"/>
    </location>
</feature>
<accession>A0A6A4S0I7</accession>
<feature type="domain" description="VWFA" evidence="6">
    <location>
        <begin position="111"/>
        <end position="252"/>
    </location>
</feature>
<dbReference type="PANTHER" id="PTHR10083:SF374">
    <property type="entry name" value="BPTI_KUNITZ INHIBITOR DOMAIN-CONTAINING PROTEIN"/>
    <property type="match status" value="1"/>
</dbReference>
<dbReference type="FunFam" id="3.40.50.410:FF:000021">
    <property type="entry name" value="Collagen, type VI, alpha 3"/>
    <property type="match status" value="1"/>
</dbReference>
<evidence type="ECO:0000259" key="7">
    <source>
        <dbReference type="PROSITE" id="PS50279"/>
    </source>
</evidence>
<dbReference type="InterPro" id="IPR050098">
    <property type="entry name" value="TFPI/VKTCI-like"/>
</dbReference>
<evidence type="ECO:0000256" key="3">
    <source>
        <dbReference type="ARBA" id="ARBA00023119"/>
    </source>
</evidence>
<dbReference type="AlphaFoldDB" id="A0A6A4S0I7"/>
<feature type="region of interest" description="Disordered" evidence="5">
    <location>
        <begin position="622"/>
        <end position="651"/>
    </location>
</feature>
<dbReference type="SMART" id="SM00060">
    <property type="entry name" value="FN3"/>
    <property type="match status" value="1"/>
</dbReference>
<dbReference type="SMART" id="SM00327">
    <property type="entry name" value="VWA"/>
    <property type="match status" value="2"/>
</dbReference>
<dbReference type="FunFam" id="4.10.410.10:FF:000040">
    <property type="entry name" value="Serine protease inhibitor, putative"/>
    <property type="match status" value="1"/>
</dbReference>
<dbReference type="FunFam" id="3.40.50.410:FF:000016">
    <property type="entry name" value="Collagen type VI alpha 3 chain"/>
    <property type="match status" value="1"/>
</dbReference>
<sequence length="907" mass="99977">MVCRESLALVDLEVHLDLMVPQDPEEKMGTRDPGVLAVTQVRLGKRAEEELLVARVMKDSLDSQDQRGQVVTPATMVDLDPQETVDRGQKIKSSSLCTMLGQAECPLYPTELAFALDASQNVDRRAFNNMRDTVLRLVRNITISESNCPRGARVAMTLYNSEVTTEVRFADAMKKRALVQRIEGLQTLQTSKERSLPTAMSFVAQNTFKRVRSGFLMRKVAIFFVGGSLGQAQGVTNAALRLHDAGIATLFLVNREERALSKALQVNNTALAQVIVLPSPGSAQYNSVIQKVINCHVCLDVCSPDQMCDYVPPSASRDRRSSTTDVDIDLAFVLDSSESTYPTVFTEIKRYVAQIVEHLEVSSAPTSSVHQARVSVIQQAPYEFLQNKTGLPIHVDIGLTEHQSAQDIVRFLLEKTPQLEGGRALAAAIESTVELVFDKAPLQRDRKVLMLFVTGSVEEDEEQLARIATEVKCRGFFLVILGVGEKLSAGDTRVLSRMASEPSDVFFKRLDSISQFYDKHIQTFSKLLPKYISNAAELHVSNVTASSLKLRWSSPDPKLFVYFEVVVTRLPDHALVLKTNVSGTELSVDNLQSAQTYHAVVTAHTADGQVVSSRKGIITTKTAEHKPASHGTSTVNTKPLDGPETDPCSLDSDPGMPCKEYQAKWSFDRKNGICTQFWYGGCGGNENRFNTETLCLKNCMRSAASTAVDICQLPKEEGACAKFVLKWHYDAPSKSCMRFWYGGCGGNQNRFETFEQCVKACGKPGSGSSGPSEQLEALQPLKRKLMIVPSLEPMVLKPVEMQSSCELLLSAVCVQARSKQKWRIVQIRQNSDLSHFKGNRLDWSQLNDKDFCHVNTLDANCGNKLNKGNEMVRQCGSGALAATDGEVALHSAVTQHFDDSKVNVTSA</sequence>
<dbReference type="Proteomes" id="UP000438429">
    <property type="component" value="Unassembled WGS sequence"/>
</dbReference>
<name>A0A6A4S0I7_SCOMX</name>
<comment type="subcellular location">
    <subcellularLocation>
        <location evidence="1">Secreted</location>
        <location evidence="1">Extracellular space</location>
        <location evidence="1">Extracellular matrix</location>
    </subcellularLocation>
</comment>
<feature type="domain" description="BPTI/Kunitz inhibitor" evidence="7">
    <location>
        <begin position="711"/>
        <end position="761"/>
    </location>
</feature>